<feature type="transmembrane region" description="Helical" evidence="9">
    <location>
        <begin position="181"/>
        <end position="209"/>
    </location>
</feature>
<gene>
    <name evidence="10" type="ORF">EV692_1094</name>
</gene>
<keyword evidence="5 9" id="KW-1133">Transmembrane helix</keyword>
<accession>A0A4R1KZ53</accession>
<feature type="transmembrane region" description="Helical" evidence="9">
    <location>
        <begin position="221"/>
        <end position="244"/>
    </location>
</feature>
<dbReference type="AlphaFoldDB" id="A0A4R1KZ53"/>
<dbReference type="FunFam" id="1.10.3470.10:FF:000003">
    <property type="entry name" value="Iron ABC transporter permease SitD"/>
    <property type="match status" value="1"/>
</dbReference>
<organism evidence="10 11">
    <name type="scientific">Lonepinella koalarum</name>
    <dbReference type="NCBI Taxonomy" id="53417"/>
    <lineage>
        <taxon>Bacteria</taxon>
        <taxon>Pseudomonadati</taxon>
        <taxon>Pseudomonadota</taxon>
        <taxon>Gammaproteobacteria</taxon>
        <taxon>Pasteurellales</taxon>
        <taxon>Pasteurellaceae</taxon>
        <taxon>Lonepinella</taxon>
    </lineage>
</organism>
<feature type="transmembrane region" description="Helical" evidence="9">
    <location>
        <begin position="250"/>
        <end position="271"/>
    </location>
</feature>
<dbReference type="InterPro" id="IPR001626">
    <property type="entry name" value="ABC_TroCD"/>
</dbReference>
<feature type="transmembrane region" description="Helical" evidence="9">
    <location>
        <begin position="126"/>
        <end position="154"/>
    </location>
</feature>
<dbReference type="Proteomes" id="UP000295496">
    <property type="component" value="Unassembled WGS sequence"/>
</dbReference>
<evidence type="ECO:0000256" key="6">
    <source>
        <dbReference type="ARBA" id="ARBA00023136"/>
    </source>
</evidence>
<dbReference type="InterPro" id="IPR037294">
    <property type="entry name" value="ABC_BtuC-like"/>
</dbReference>
<evidence type="ECO:0000256" key="4">
    <source>
        <dbReference type="ARBA" id="ARBA00022692"/>
    </source>
</evidence>
<dbReference type="GO" id="GO:0010043">
    <property type="term" value="P:response to zinc ion"/>
    <property type="evidence" value="ECO:0007669"/>
    <property type="project" value="TreeGrafter"/>
</dbReference>
<dbReference type="CDD" id="cd06550">
    <property type="entry name" value="TM_ABC_iron-siderophores_like"/>
    <property type="match status" value="1"/>
</dbReference>
<keyword evidence="11" id="KW-1185">Reference proteome</keyword>
<dbReference type="SUPFAM" id="SSF81345">
    <property type="entry name" value="ABC transporter involved in vitamin B12 uptake, BtuC"/>
    <property type="match status" value="1"/>
</dbReference>
<comment type="function">
    <text evidence="7">Part of an ATP-driven transport system HI_0359/HI_0360/HI_0361/HI_0362 for iron.</text>
</comment>
<keyword evidence="4 8" id="KW-0812">Transmembrane</keyword>
<dbReference type="RefSeq" id="WP_132301324.1">
    <property type="nucleotide sequence ID" value="NZ_CP170642.1"/>
</dbReference>
<dbReference type="EMBL" id="SMGJ01000003">
    <property type="protein sequence ID" value="TCK69880.1"/>
    <property type="molecule type" value="Genomic_DNA"/>
</dbReference>
<protein>
    <submittedName>
        <fullName evidence="10">Manganese/iron transport system permease protein</fullName>
    </submittedName>
</protein>
<evidence type="ECO:0000256" key="7">
    <source>
        <dbReference type="ARBA" id="ARBA00055290"/>
    </source>
</evidence>
<dbReference type="Pfam" id="PF00950">
    <property type="entry name" value="ABC-3"/>
    <property type="match status" value="1"/>
</dbReference>
<dbReference type="GO" id="GO:0043190">
    <property type="term" value="C:ATP-binding cassette (ABC) transporter complex"/>
    <property type="evidence" value="ECO:0007669"/>
    <property type="project" value="InterPro"/>
</dbReference>
<feature type="transmembrane region" description="Helical" evidence="9">
    <location>
        <begin position="97"/>
        <end position="114"/>
    </location>
</feature>
<comment type="caution">
    <text evidence="10">The sequence shown here is derived from an EMBL/GenBank/DDBJ whole genome shotgun (WGS) entry which is preliminary data.</text>
</comment>
<evidence type="ECO:0000313" key="11">
    <source>
        <dbReference type="Proteomes" id="UP000295496"/>
    </source>
</evidence>
<dbReference type="GO" id="GO:0071281">
    <property type="term" value="P:cellular response to iron ion"/>
    <property type="evidence" value="ECO:0007669"/>
    <property type="project" value="UniProtKB-ARBA"/>
</dbReference>
<keyword evidence="6 9" id="KW-0472">Membrane</keyword>
<feature type="transmembrane region" description="Helical" evidence="9">
    <location>
        <begin position="20"/>
        <end position="40"/>
    </location>
</feature>
<dbReference type="PANTHER" id="PTHR30477:SF24">
    <property type="entry name" value="IRON TRANSPORT SYSTEM MEMBRANE PROTEIN HI_0359-RELATED"/>
    <property type="match status" value="1"/>
</dbReference>
<keyword evidence="3" id="KW-0408">Iron</keyword>
<keyword evidence="8" id="KW-0813">Transport</keyword>
<evidence type="ECO:0000256" key="5">
    <source>
        <dbReference type="ARBA" id="ARBA00022989"/>
    </source>
</evidence>
<evidence type="ECO:0000313" key="10">
    <source>
        <dbReference type="EMBL" id="TCK69880.1"/>
    </source>
</evidence>
<evidence type="ECO:0000256" key="3">
    <source>
        <dbReference type="ARBA" id="ARBA00022496"/>
    </source>
</evidence>
<reference evidence="10 11" key="1">
    <citation type="submission" date="2019-03" db="EMBL/GenBank/DDBJ databases">
        <title>Genomic Encyclopedia of Type Strains, Phase IV (KMG-IV): sequencing the most valuable type-strain genomes for metagenomic binning, comparative biology and taxonomic classification.</title>
        <authorList>
            <person name="Goeker M."/>
        </authorList>
    </citation>
    <scope>NUCLEOTIDE SEQUENCE [LARGE SCALE GENOMIC DNA]</scope>
    <source>
        <strain evidence="10 11">DSM 10053</strain>
    </source>
</reference>
<comment type="similarity">
    <text evidence="2 8">Belongs to the ABC-3 integral membrane protein family.</text>
</comment>
<name>A0A4R1KZ53_9PAST</name>
<feature type="transmembrane region" description="Helical" evidence="9">
    <location>
        <begin position="52"/>
        <end position="85"/>
    </location>
</feature>
<evidence type="ECO:0000256" key="1">
    <source>
        <dbReference type="ARBA" id="ARBA00004141"/>
    </source>
</evidence>
<dbReference type="PANTHER" id="PTHR30477">
    <property type="entry name" value="ABC-TRANSPORTER METAL-BINDING PROTEIN"/>
    <property type="match status" value="1"/>
</dbReference>
<comment type="subcellular location">
    <subcellularLocation>
        <location evidence="8">Cell membrane</location>
        <topology evidence="8">Multi-pass membrane protein</topology>
    </subcellularLocation>
    <subcellularLocation>
        <location evidence="1">Membrane</location>
        <topology evidence="1">Multi-pass membrane protein</topology>
    </subcellularLocation>
</comment>
<dbReference type="GO" id="GO:0006826">
    <property type="term" value="P:iron ion transport"/>
    <property type="evidence" value="ECO:0007669"/>
    <property type="project" value="UniProtKB-KW"/>
</dbReference>
<dbReference type="GO" id="GO:0055085">
    <property type="term" value="P:transmembrane transport"/>
    <property type="evidence" value="ECO:0007669"/>
    <property type="project" value="InterPro"/>
</dbReference>
<evidence type="ECO:0000256" key="8">
    <source>
        <dbReference type="RuleBase" id="RU003943"/>
    </source>
</evidence>
<sequence length="286" mass="31424">MDMLINWFAEPLSYPFMQMALFTAIIVAIVCAILSCYLVLKGWSLMGDAISHAVLPGIVVAYISGLPLMFGAFLSGLFCSLAIGYLKENSRIKEDTVMGIVFSGMFAFGLVLFVKVESDQHLTHVLFGNLLGVGFNDFLQIMIISIMIFMIMLLKRRDFLLFCFDPSHARVVGLSPRVLHYGLLILLALTIVAAMQVVGVILVVAMLISPGITAFMLTKKFDTMIAIAMLSSVLSSFLGTLISFHLNADIGPCIILLQAVIFVLALLYSKFKIQQIQPLKKLKSAV</sequence>
<keyword evidence="3" id="KW-0410">Iron transport</keyword>
<dbReference type="OrthoDB" id="9804300at2"/>
<evidence type="ECO:0000256" key="9">
    <source>
        <dbReference type="SAM" id="Phobius"/>
    </source>
</evidence>
<keyword evidence="3" id="KW-0406">Ion transport</keyword>
<proteinExistence type="inferred from homology"/>
<dbReference type="Gene3D" id="1.10.3470.10">
    <property type="entry name" value="ABC transporter involved in vitamin B12 uptake, BtuC"/>
    <property type="match status" value="1"/>
</dbReference>
<evidence type="ECO:0000256" key="2">
    <source>
        <dbReference type="ARBA" id="ARBA00008034"/>
    </source>
</evidence>